<dbReference type="InterPro" id="IPR001509">
    <property type="entry name" value="Epimerase_deHydtase"/>
</dbReference>
<accession>A0A7V0XG59</accession>
<evidence type="ECO:0000259" key="1">
    <source>
        <dbReference type="Pfam" id="PF01370"/>
    </source>
</evidence>
<sequence length="300" mass="32986">MRIALIGGSGFIGGWLVRCGRPEDRFIIVDRVAPPNDIAGRVEFRPADLLGRVSDEELAGVEGVVLLAARRPPARWYPEAAEDYLANIRIAANALEACRRRDITNVVFTSTISVYGRGNRVPFDEAEPARPNGYYGLSKVAVEQLADCLSREQGLAVKCLRLAHLVGAGERESFMLMRFARRAMNREPLLVYGRGEGRREYVYVKDVADAVFTALAARDAAGVYNIGTGVSTSHRELAEAVTRAFDSPEPVRFAPDKPEDTTVDGMNVTRAATGLNWRSCWPLARALTDMREIMSGAEPE</sequence>
<name>A0A7V0XG59_UNCW3</name>
<dbReference type="SUPFAM" id="SSF51735">
    <property type="entry name" value="NAD(P)-binding Rossmann-fold domains"/>
    <property type="match status" value="1"/>
</dbReference>
<dbReference type="Gene3D" id="3.40.50.720">
    <property type="entry name" value="NAD(P)-binding Rossmann-like Domain"/>
    <property type="match status" value="1"/>
</dbReference>
<dbReference type="AlphaFoldDB" id="A0A7V0XG59"/>
<comment type="caution">
    <text evidence="2">The sequence shown here is derived from an EMBL/GenBank/DDBJ whole genome shotgun (WGS) entry which is preliminary data.</text>
</comment>
<dbReference type="EMBL" id="DSBX01000364">
    <property type="protein sequence ID" value="HDR00505.1"/>
    <property type="molecule type" value="Genomic_DNA"/>
</dbReference>
<evidence type="ECO:0000313" key="2">
    <source>
        <dbReference type="EMBL" id="HDR00505.1"/>
    </source>
</evidence>
<gene>
    <name evidence="2" type="ORF">ENN51_09530</name>
</gene>
<dbReference type="Pfam" id="PF01370">
    <property type="entry name" value="Epimerase"/>
    <property type="match status" value="1"/>
</dbReference>
<protein>
    <submittedName>
        <fullName evidence="2">NAD(P)-dependent oxidoreductase</fullName>
    </submittedName>
</protein>
<dbReference type="Proteomes" id="UP000885672">
    <property type="component" value="Unassembled WGS sequence"/>
</dbReference>
<feature type="domain" description="NAD-dependent epimerase/dehydratase" evidence="1">
    <location>
        <begin position="4"/>
        <end position="227"/>
    </location>
</feature>
<organism evidence="2">
    <name type="scientific">candidate division WOR-3 bacterium</name>
    <dbReference type="NCBI Taxonomy" id="2052148"/>
    <lineage>
        <taxon>Bacteria</taxon>
        <taxon>Bacteria division WOR-3</taxon>
    </lineage>
</organism>
<dbReference type="InterPro" id="IPR036291">
    <property type="entry name" value="NAD(P)-bd_dom_sf"/>
</dbReference>
<reference evidence="2" key="1">
    <citation type="journal article" date="2020" name="mSystems">
        <title>Genome- and Community-Level Interaction Insights into Carbon Utilization and Element Cycling Functions of Hydrothermarchaeota in Hydrothermal Sediment.</title>
        <authorList>
            <person name="Zhou Z."/>
            <person name="Liu Y."/>
            <person name="Xu W."/>
            <person name="Pan J."/>
            <person name="Luo Z.H."/>
            <person name="Li M."/>
        </authorList>
    </citation>
    <scope>NUCLEOTIDE SEQUENCE [LARGE SCALE GENOMIC DNA]</scope>
    <source>
        <strain evidence="2">SpSt-1182</strain>
    </source>
</reference>
<proteinExistence type="predicted"/>
<dbReference type="PANTHER" id="PTHR43245">
    <property type="entry name" value="BIFUNCTIONAL POLYMYXIN RESISTANCE PROTEIN ARNA"/>
    <property type="match status" value="1"/>
</dbReference>
<dbReference type="InterPro" id="IPR050177">
    <property type="entry name" value="Lipid_A_modif_metabolic_enz"/>
</dbReference>